<evidence type="ECO:0000313" key="1">
    <source>
        <dbReference type="EMBL" id="CAG8561884.1"/>
    </source>
</evidence>
<organism evidence="1 2">
    <name type="scientific">Ambispora leptoticha</name>
    <dbReference type="NCBI Taxonomy" id="144679"/>
    <lineage>
        <taxon>Eukaryota</taxon>
        <taxon>Fungi</taxon>
        <taxon>Fungi incertae sedis</taxon>
        <taxon>Mucoromycota</taxon>
        <taxon>Glomeromycotina</taxon>
        <taxon>Glomeromycetes</taxon>
        <taxon>Archaeosporales</taxon>
        <taxon>Ambisporaceae</taxon>
        <taxon>Ambispora</taxon>
    </lineage>
</organism>
<comment type="caution">
    <text evidence="1">The sequence shown here is derived from an EMBL/GenBank/DDBJ whole genome shotgun (WGS) entry which is preliminary data.</text>
</comment>
<reference evidence="1" key="1">
    <citation type="submission" date="2021-06" db="EMBL/GenBank/DDBJ databases">
        <authorList>
            <person name="Kallberg Y."/>
            <person name="Tangrot J."/>
            <person name="Rosling A."/>
        </authorList>
    </citation>
    <scope>NUCLEOTIDE SEQUENCE</scope>
    <source>
        <strain evidence="1">FL130A</strain>
    </source>
</reference>
<sequence>MTNGLANSFSYIDCYFLWTTITTSILQSASFSTLYRTVETGNWFNSHQKTGIKKYIYGNSVLCPQNNTAFDETFNGNSPALIKNWGKLRTSCENLKFIHGLIHDM</sequence>
<dbReference type="AlphaFoldDB" id="A0A9N9BD07"/>
<accession>A0A9N9BD07</accession>
<protein>
    <submittedName>
        <fullName evidence="1">7530_t:CDS:1</fullName>
    </submittedName>
</protein>
<keyword evidence="2" id="KW-1185">Reference proteome</keyword>
<dbReference type="Proteomes" id="UP000789508">
    <property type="component" value="Unassembled WGS sequence"/>
</dbReference>
<dbReference type="EMBL" id="CAJVPS010002171">
    <property type="protein sequence ID" value="CAG8561884.1"/>
    <property type="molecule type" value="Genomic_DNA"/>
</dbReference>
<proteinExistence type="predicted"/>
<gene>
    <name evidence="1" type="ORF">ALEPTO_LOCUS6390</name>
</gene>
<evidence type="ECO:0000313" key="2">
    <source>
        <dbReference type="Proteomes" id="UP000789508"/>
    </source>
</evidence>
<name>A0A9N9BD07_9GLOM</name>